<dbReference type="Pfam" id="PF12796">
    <property type="entry name" value="Ank_2"/>
    <property type="match status" value="1"/>
</dbReference>
<sequence>MAAGADADAVGRDRVRARRVPQRIRVGPAGRDRGGRRGRGGKAAAASSAAEPAAAVPLEVQLLQWRDELIQGLLTKGNVPPLLVDRPANLPLNLALDDQGHTTLHWAAALARLDCVRVLLDQGADAAARAHDGTTPVMWAVRFDDHHVQSSFPDLLNMLGDEAVHACDEQGMTVLHHLVVVAHAAAADEDDKSAVAEAYMKALVGGDTVTQAFLDAQDVDGNTALHLARKQNLPRLADVLVEAGASTNLRNKHGATPAQAAERTARRANAPKRRERKRSTLLGDAARAPAPAGSESEVGHGTTRANL</sequence>
<dbReference type="VEuPathDB" id="FungiDB:AMAG_20360"/>
<feature type="region of interest" description="Disordered" evidence="3">
    <location>
        <begin position="247"/>
        <end position="307"/>
    </location>
</feature>
<dbReference type="PANTHER" id="PTHR43828">
    <property type="entry name" value="ASPARAGINASE"/>
    <property type="match status" value="1"/>
</dbReference>
<dbReference type="InterPro" id="IPR002110">
    <property type="entry name" value="Ankyrin_rpt"/>
</dbReference>
<dbReference type="PANTHER" id="PTHR43828:SF3">
    <property type="entry name" value="CHROMO DOMAIN-CONTAINING PROTEIN"/>
    <property type="match status" value="1"/>
</dbReference>
<dbReference type="OrthoDB" id="6718656at2759"/>
<protein>
    <submittedName>
        <fullName evidence="4">Uncharacterized protein</fullName>
    </submittedName>
</protein>
<feature type="region of interest" description="Disordered" evidence="3">
    <location>
        <begin position="1"/>
        <end position="50"/>
    </location>
</feature>
<evidence type="ECO:0000256" key="2">
    <source>
        <dbReference type="PROSITE-ProRule" id="PRU00023"/>
    </source>
</evidence>
<dbReference type="InterPro" id="IPR036770">
    <property type="entry name" value="Ankyrin_rpt-contain_sf"/>
</dbReference>
<dbReference type="Proteomes" id="UP000054350">
    <property type="component" value="Unassembled WGS sequence"/>
</dbReference>
<keyword evidence="5" id="KW-1185">Reference proteome</keyword>
<gene>
    <name evidence="4" type="ORF">AMAG_20360</name>
</gene>
<evidence type="ECO:0000313" key="4">
    <source>
        <dbReference type="EMBL" id="KNE71460.1"/>
    </source>
</evidence>
<keyword evidence="1" id="KW-0677">Repeat</keyword>
<dbReference type="Pfam" id="PF00023">
    <property type="entry name" value="Ank"/>
    <property type="match status" value="1"/>
</dbReference>
<dbReference type="SMART" id="SM00248">
    <property type="entry name" value="ANK"/>
    <property type="match status" value="3"/>
</dbReference>
<dbReference type="GO" id="GO:0033309">
    <property type="term" value="C:SBF transcription complex"/>
    <property type="evidence" value="ECO:0007669"/>
    <property type="project" value="TreeGrafter"/>
</dbReference>
<dbReference type="EMBL" id="GG745372">
    <property type="protein sequence ID" value="KNE71460.1"/>
    <property type="molecule type" value="Genomic_DNA"/>
</dbReference>
<dbReference type="GO" id="GO:0030907">
    <property type="term" value="C:MBF transcription complex"/>
    <property type="evidence" value="ECO:0007669"/>
    <property type="project" value="TreeGrafter"/>
</dbReference>
<dbReference type="AlphaFoldDB" id="A0A0L0T9T7"/>
<reference evidence="4 5" key="1">
    <citation type="submission" date="2009-11" db="EMBL/GenBank/DDBJ databases">
        <title>Annotation of Allomyces macrogynus ATCC 38327.</title>
        <authorList>
            <consortium name="The Broad Institute Genome Sequencing Platform"/>
            <person name="Russ C."/>
            <person name="Cuomo C."/>
            <person name="Burger G."/>
            <person name="Gray M.W."/>
            <person name="Holland P.W.H."/>
            <person name="King N."/>
            <person name="Lang F.B.F."/>
            <person name="Roger A.J."/>
            <person name="Ruiz-Trillo I."/>
            <person name="Young S.K."/>
            <person name="Zeng Q."/>
            <person name="Gargeya S."/>
            <person name="Fitzgerald M."/>
            <person name="Haas B."/>
            <person name="Abouelleil A."/>
            <person name="Alvarado L."/>
            <person name="Arachchi H.M."/>
            <person name="Berlin A."/>
            <person name="Chapman S.B."/>
            <person name="Gearin G."/>
            <person name="Goldberg J."/>
            <person name="Griggs A."/>
            <person name="Gujja S."/>
            <person name="Hansen M."/>
            <person name="Heiman D."/>
            <person name="Howarth C."/>
            <person name="Larimer J."/>
            <person name="Lui A."/>
            <person name="MacDonald P.J.P."/>
            <person name="McCowen C."/>
            <person name="Montmayeur A."/>
            <person name="Murphy C."/>
            <person name="Neiman D."/>
            <person name="Pearson M."/>
            <person name="Priest M."/>
            <person name="Roberts A."/>
            <person name="Saif S."/>
            <person name="Shea T."/>
            <person name="Sisk P."/>
            <person name="Stolte C."/>
            <person name="Sykes S."/>
            <person name="Wortman J."/>
            <person name="Nusbaum C."/>
            <person name="Birren B."/>
        </authorList>
    </citation>
    <scope>NUCLEOTIDE SEQUENCE [LARGE SCALE GENOMIC DNA]</scope>
    <source>
        <strain evidence="4 5">ATCC 38327</strain>
    </source>
</reference>
<dbReference type="SUPFAM" id="SSF48403">
    <property type="entry name" value="Ankyrin repeat"/>
    <property type="match status" value="1"/>
</dbReference>
<accession>A0A0L0T9T7</accession>
<feature type="repeat" description="ANK" evidence="2">
    <location>
        <begin position="220"/>
        <end position="252"/>
    </location>
</feature>
<feature type="repeat" description="ANK" evidence="2">
    <location>
        <begin position="99"/>
        <end position="131"/>
    </location>
</feature>
<feature type="compositionally biased region" description="Basic residues" evidence="3">
    <location>
        <begin position="269"/>
        <end position="279"/>
    </location>
</feature>
<name>A0A0L0T9T7_ALLM3</name>
<evidence type="ECO:0000256" key="3">
    <source>
        <dbReference type="SAM" id="MobiDB-lite"/>
    </source>
</evidence>
<proteinExistence type="predicted"/>
<dbReference type="Gene3D" id="1.25.40.20">
    <property type="entry name" value="Ankyrin repeat-containing domain"/>
    <property type="match status" value="1"/>
</dbReference>
<keyword evidence="2" id="KW-0040">ANK repeat</keyword>
<dbReference type="InterPro" id="IPR051642">
    <property type="entry name" value="SWI6-like"/>
</dbReference>
<dbReference type="GO" id="GO:0045944">
    <property type="term" value="P:positive regulation of transcription by RNA polymerase II"/>
    <property type="evidence" value="ECO:0007669"/>
    <property type="project" value="UniProtKB-ARBA"/>
</dbReference>
<dbReference type="STRING" id="578462.A0A0L0T9T7"/>
<dbReference type="PROSITE" id="PS50297">
    <property type="entry name" value="ANK_REP_REGION"/>
    <property type="match status" value="2"/>
</dbReference>
<dbReference type="PROSITE" id="PS50088">
    <property type="entry name" value="ANK_REPEAT"/>
    <property type="match status" value="2"/>
</dbReference>
<reference evidence="5" key="2">
    <citation type="submission" date="2009-11" db="EMBL/GenBank/DDBJ databases">
        <title>The Genome Sequence of Allomyces macrogynus strain ATCC 38327.</title>
        <authorList>
            <consortium name="The Broad Institute Genome Sequencing Platform"/>
            <person name="Russ C."/>
            <person name="Cuomo C."/>
            <person name="Shea T."/>
            <person name="Young S.K."/>
            <person name="Zeng Q."/>
            <person name="Koehrsen M."/>
            <person name="Haas B."/>
            <person name="Borodovsky M."/>
            <person name="Guigo R."/>
            <person name="Alvarado L."/>
            <person name="Berlin A."/>
            <person name="Borenstein D."/>
            <person name="Chen Z."/>
            <person name="Engels R."/>
            <person name="Freedman E."/>
            <person name="Gellesch M."/>
            <person name="Goldberg J."/>
            <person name="Griggs A."/>
            <person name="Gujja S."/>
            <person name="Heiman D."/>
            <person name="Hepburn T."/>
            <person name="Howarth C."/>
            <person name="Jen D."/>
            <person name="Larson L."/>
            <person name="Lewis B."/>
            <person name="Mehta T."/>
            <person name="Park D."/>
            <person name="Pearson M."/>
            <person name="Roberts A."/>
            <person name="Saif S."/>
            <person name="Shenoy N."/>
            <person name="Sisk P."/>
            <person name="Stolte C."/>
            <person name="Sykes S."/>
            <person name="Walk T."/>
            <person name="White J."/>
            <person name="Yandava C."/>
            <person name="Burger G."/>
            <person name="Gray M.W."/>
            <person name="Holland P.W.H."/>
            <person name="King N."/>
            <person name="Lang F.B.F."/>
            <person name="Roger A.J."/>
            <person name="Ruiz-Trillo I."/>
            <person name="Lander E."/>
            <person name="Nusbaum C."/>
        </authorList>
    </citation>
    <scope>NUCLEOTIDE SEQUENCE [LARGE SCALE GENOMIC DNA]</scope>
    <source>
        <strain evidence="5">ATCC 38327</strain>
    </source>
</reference>
<organism evidence="4 5">
    <name type="scientific">Allomyces macrogynus (strain ATCC 38327)</name>
    <name type="common">Allomyces javanicus var. macrogynus</name>
    <dbReference type="NCBI Taxonomy" id="578462"/>
    <lineage>
        <taxon>Eukaryota</taxon>
        <taxon>Fungi</taxon>
        <taxon>Fungi incertae sedis</taxon>
        <taxon>Blastocladiomycota</taxon>
        <taxon>Blastocladiomycetes</taxon>
        <taxon>Blastocladiales</taxon>
        <taxon>Blastocladiaceae</taxon>
        <taxon>Allomyces</taxon>
    </lineage>
</organism>
<evidence type="ECO:0000256" key="1">
    <source>
        <dbReference type="ARBA" id="ARBA00022737"/>
    </source>
</evidence>
<evidence type="ECO:0000313" key="5">
    <source>
        <dbReference type="Proteomes" id="UP000054350"/>
    </source>
</evidence>